<dbReference type="InterPro" id="IPR001584">
    <property type="entry name" value="Integrase_cat-core"/>
</dbReference>
<dbReference type="SUPFAM" id="SSF52540">
    <property type="entry name" value="P-loop containing nucleoside triphosphate hydrolases"/>
    <property type="match status" value="1"/>
</dbReference>
<dbReference type="Gene3D" id="1.10.340.70">
    <property type="match status" value="1"/>
</dbReference>
<feature type="domain" description="Integrase catalytic" evidence="3">
    <location>
        <begin position="420"/>
        <end position="585"/>
    </location>
</feature>
<dbReference type="InterPro" id="IPR041677">
    <property type="entry name" value="DNA2/NAM7_AAA_11"/>
</dbReference>
<dbReference type="GO" id="GO:0015074">
    <property type="term" value="P:DNA integration"/>
    <property type="evidence" value="ECO:0007669"/>
    <property type="project" value="InterPro"/>
</dbReference>
<dbReference type="InterPro" id="IPR012337">
    <property type="entry name" value="RNaseH-like_sf"/>
</dbReference>
<dbReference type="InterPro" id="IPR047187">
    <property type="entry name" value="SF1_C_Upf1"/>
</dbReference>
<dbReference type="Gene3D" id="3.30.420.10">
    <property type="entry name" value="Ribonuclease H-like superfamily/Ribonuclease H"/>
    <property type="match status" value="1"/>
</dbReference>
<keyword evidence="5" id="KW-1185">Reference proteome</keyword>
<feature type="compositionally biased region" description="Low complexity" evidence="2">
    <location>
        <begin position="784"/>
        <end position="798"/>
    </location>
</feature>
<dbReference type="GO" id="GO:0042575">
    <property type="term" value="C:DNA polymerase complex"/>
    <property type="evidence" value="ECO:0007669"/>
    <property type="project" value="UniProtKB-ARBA"/>
</dbReference>
<dbReference type="InterPro" id="IPR050951">
    <property type="entry name" value="Retrovirus_Pol_polyprotein"/>
</dbReference>
<feature type="region of interest" description="Disordered" evidence="2">
    <location>
        <begin position="1934"/>
        <end position="1963"/>
    </location>
</feature>
<dbReference type="SUPFAM" id="SSF56672">
    <property type="entry name" value="DNA/RNA polymerases"/>
    <property type="match status" value="1"/>
</dbReference>
<evidence type="ECO:0000313" key="5">
    <source>
        <dbReference type="Proteomes" id="UP000053660"/>
    </source>
</evidence>
<dbReference type="OrthoDB" id="5870259at2759"/>
<feature type="compositionally biased region" description="Polar residues" evidence="2">
    <location>
        <begin position="802"/>
        <end position="818"/>
    </location>
</feature>
<feature type="compositionally biased region" description="Gly residues" evidence="2">
    <location>
        <begin position="921"/>
        <end position="933"/>
    </location>
</feature>
<dbReference type="Pfam" id="PF13086">
    <property type="entry name" value="AAA_11"/>
    <property type="match status" value="1"/>
</dbReference>
<dbReference type="Proteomes" id="UP000053660">
    <property type="component" value="Unassembled WGS sequence"/>
</dbReference>
<proteinExistence type="predicted"/>
<dbReference type="Gene3D" id="3.30.70.270">
    <property type="match status" value="2"/>
</dbReference>
<dbReference type="InterPro" id="IPR041679">
    <property type="entry name" value="DNA2/NAM7-like_C"/>
</dbReference>
<dbReference type="GO" id="GO:0004386">
    <property type="term" value="F:helicase activity"/>
    <property type="evidence" value="ECO:0007669"/>
    <property type="project" value="InterPro"/>
</dbReference>
<dbReference type="EMBL" id="KN554940">
    <property type="protein sequence ID" value="KHJ88953.1"/>
    <property type="molecule type" value="Genomic_DNA"/>
</dbReference>
<dbReference type="FunFam" id="1.10.340.70:FF:000001">
    <property type="entry name" value="Retrovirus-related Pol polyprotein from transposon gypsy-like Protein"/>
    <property type="match status" value="1"/>
</dbReference>
<reference evidence="4 5" key="1">
    <citation type="submission" date="2014-03" db="EMBL/GenBank/DDBJ databases">
        <title>Draft genome of the hookworm Oesophagostomum dentatum.</title>
        <authorList>
            <person name="Mitreva M."/>
        </authorList>
    </citation>
    <scope>NUCLEOTIDE SEQUENCE [LARGE SCALE GENOMIC DNA]</scope>
    <source>
        <strain evidence="4 5">OD-Hann</strain>
    </source>
</reference>
<feature type="compositionally biased region" description="Low complexity" evidence="2">
    <location>
        <begin position="826"/>
        <end position="843"/>
    </location>
</feature>
<organism evidence="4 5">
    <name type="scientific">Oesophagostomum dentatum</name>
    <name type="common">Nodular worm</name>
    <dbReference type="NCBI Taxonomy" id="61180"/>
    <lineage>
        <taxon>Eukaryota</taxon>
        <taxon>Metazoa</taxon>
        <taxon>Ecdysozoa</taxon>
        <taxon>Nematoda</taxon>
        <taxon>Chromadorea</taxon>
        <taxon>Rhabditida</taxon>
        <taxon>Rhabditina</taxon>
        <taxon>Rhabditomorpha</taxon>
        <taxon>Strongyloidea</taxon>
        <taxon>Strongylidae</taxon>
        <taxon>Oesophagostomum</taxon>
    </lineage>
</organism>
<accession>A0A0B1SUF2</accession>
<dbReference type="InterPro" id="IPR043502">
    <property type="entry name" value="DNA/RNA_pol_sf"/>
</dbReference>
<dbReference type="PROSITE" id="PS50994">
    <property type="entry name" value="INTEGRASE"/>
    <property type="match status" value="1"/>
</dbReference>
<dbReference type="InterPro" id="IPR043128">
    <property type="entry name" value="Rev_trsase/Diguanyl_cyclase"/>
</dbReference>
<evidence type="ECO:0000256" key="2">
    <source>
        <dbReference type="SAM" id="MobiDB-lite"/>
    </source>
</evidence>
<dbReference type="FunFam" id="3.30.420.10:FF:000032">
    <property type="entry name" value="Retrovirus-related Pol polyprotein from transposon 297-like Protein"/>
    <property type="match status" value="1"/>
</dbReference>
<feature type="compositionally biased region" description="Pro residues" evidence="2">
    <location>
        <begin position="679"/>
        <end position="688"/>
    </location>
</feature>
<feature type="compositionally biased region" description="Low complexity" evidence="2">
    <location>
        <begin position="695"/>
        <end position="727"/>
    </location>
</feature>
<dbReference type="InterPro" id="IPR027417">
    <property type="entry name" value="P-loop_NTPase"/>
</dbReference>
<feature type="region of interest" description="Disordered" evidence="2">
    <location>
        <begin position="670"/>
        <end position="951"/>
    </location>
</feature>
<dbReference type="SUPFAM" id="SSF53098">
    <property type="entry name" value="Ribonuclease H-like"/>
    <property type="match status" value="1"/>
</dbReference>
<feature type="compositionally biased region" description="Basic and acidic residues" evidence="2">
    <location>
        <begin position="1939"/>
        <end position="1952"/>
    </location>
</feature>
<dbReference type="InterPro" id="IPR041588">
    <property type="entry name" value="Integrase_H2C2"/>
</dbReference>
<dbReference type="Gene3D" id="3.40.50.300">
    <property type="entry name" value="P-loop containing nucleotide triphosphate hydrolases"/>
    <property type="match status" value="2"/>
</dbReference>
<dbReference type="PANTHER" id="PTHR37984">
    <property type="entry name" value="PROTEIN CBG26694"/>
    <property type="match status" value="1"/>
</dbReference>
<evidence type="ECO:0000259" key="3">
    <source>
        <dbReference type="PROSITE" id="PS50994"/>
    </source>
</evidence>
<feature type="compositionally biased region" description="Basic and acidic residues" evidence="2">
    <location>
        <begin position="902"/>
        <end position="920"/>
    </location>
</feature>
<feature type="compositionally biased region" description="Basic and acidic residues" evidence="2">
    <location>
        <begin position="774"/>
        <end position="783"/>
    </location>
</feature>
<dbReference type="Pfam" id="PF13087">
    <property type="entry name" value="AAA_12"/>
    <property type="match status" value="1"/>
</dbReference>
<evidence type="ECO:0000256" key="1">
    <source>
        <dbReference type="ARBA" id="ARBA00012493"/>
    </source>
</evidence>
<dbReference type="InterPro" id="IPR036397">
    <property type="entry name" value="RNaseH_sf"/>
</dbReference>
<sequence>MAGIPIKLAGRSRLRFKIGSVTLNHPVYFTQSPCISNEADTYNIIMGNDLLSRLPSWTIDYGSKTFSLDNQQVNILCSAPSVITPTDQPVAVRAAQTTVLPPAGAYFSRAMARILSGLENNCLAYLDDIVVFDRDFPSHLDSLRHEISGHSYSPAERNLMAIKRFPTPTTIKEVKGFVGMANFFRKFIANFSLIATPLYALLKDKAKWVVELQSYDVSIEYHKGSTNVVADALSRNVDKRVRFEDDAPDANDIVEFPVSINRFHPSLYSIHSPFVYAGTPTAIQPYSALIEQKADPLCSRIMTFIETQRFPDDLPEDQKTALLSIAEHCVIRKNGCLYYTDPTTASKLRADRLVLPDKLKEPVFLALHTSPSAGGHFNWRKTLAKIARKYFWPHMTEDIYSLVRSCDTCQRKRAQQLNRELLIPVSSTGVFEKVYVDLTGPIHTSESGNKYIIAMIDHFTKYLVAAPLPDCSAVTVAHAIMTECILKYGAMTQLISDNASYFKGEVVSELGRLLRISRYFSTPYHHEGNGLCERVFATFHPMLRAYVNENQLDWDKYVPACTFMYNTSVHSSTNNTPFFLMFGRDPILNIDLLIKHDLEHHIPTDEDGSIYVETLVSSLHAAWRAAASFNAQQRKRFKTQYDKSHLSPLDVKVSSYIALTDNWVNPTKTARVQGTMDNPPDPDPPPSLDPVTGKSSDFSCSSSSCRDPADSCVSSSASDESMDTSPSPQVSSDSVENADAPPHLEPVSPFHVVETTRNNSPVPMDVSVPASSSPRRDPADTHDSSSPAAAEASPEVAALSTLAVSDQPITQPMASISSDQRKTIASQPVSSPHQRSPSRSPSPLWIEVKRKRSPSAPGSSSTFRTIGFPPIPQDVSKNGANAPSSSSSRQADTVSARGRSTSRGDSRAQRGRGTGRDARGGNRGSRGMGQRGQGRGRGRGRGRWSNARNDGLPYVTPAHYRNYLSDYHPRANLVVPRPIRVLRENVLQHLEDTVAFRQRLGRVIDQLLSGSYTDVDLDDLPRPQNGFGTGVILEAKDFFTVGPDRRDLHCIILDQHAVNVQTKLRGYDKSLVSIKDFVWIYDVKPSRQALSNPSGALAQSRIPRMTVLENNSVYFFRAAEFAFVTPNQQGERIYGIVLSVTRRRGRIAPFKAAFEGAPEAVTVTSSVCDFDIQNVREDDILTVYSRHNVSCAMRFSEPPVSISARDQLCDVVRQFLPMHPNEGLLPLTVSQLDEADRLWLQDRAGRFESFYNDTEESKRKMSKLFSAACSALAAYNSMADDNQSHWVTALVPNMSAYPMRMKFTLTDMATEAGWSSQRPLVMWICGTASLTHAKVRTVNIFSHEKSLDVTVEAFPWSHNNMHRGISRHGRELEGARCVDICVRLSKPAAQANPAYECISRMEVCRQLPRSSVAHAIIDTVYGRTPLGCANRDEDPLFTPFSGEFSCGFRGQDLTLTADQRDAVALGVSQLPVVAIQAAFGTGKTVVGAIIATRIAGMRAVPVIVTATTNAAVAQFTETILAIHGNEELPVVRYVSDTAALENNSPTAVDLNIILKNLGDDFQEQLTQDEKEMCSEFKEGRELLEEYLFHPERALEMSEEEKDEYSIAEKYVSEHLQKMVDLMFDKLKPSIICVTTASLLNVTDSGGLFVKHIAPFRVLIGDEASQIPEPVLAAMAARLPNLRHVYIGDVHQLEPHAKCHRGANAAKFGARSVMSVLTDARAVPVAPLVTTFRAHPDLIELPNRVAYDGALISGTRPEDRQLLLSRIRFPTRTVPFMFINVPGSSTRAISKSHFNEAEADVCIRLINLLIGKGLTPDQICVISFYREQSRYLQSAADESGVELTTVDSVQGREKEVVILLTTRTDIDTDSAEFLDDYRRMNVAMSRCRQGQFILGHTGALSHIPFWSRVLSWSYGLHAVVSSTDIERYFDDSGGTTSARLKTEARKPPSREPRPTQLIYPGCPPAPSVFDPSIIQLSRTPFM</sequence>
<name>A0A0B1SUF2_OESDE</name>
<dbReference type="PANTHER" id="PTHR37984:SF15">
    <property type="entry name" value="INTEGRASE CATALYTIC DOMAIN-CONTAINING PROTEIN"/>
    <property type="match status" value="1"/>
</dbReference>
<dbReference type="GO" id="GO:0003676">
    <property type="term" value="F:nucleic acid binding"/>
    <property type="evidence" value="ECO:0007669"/>
    <property type="project" value="InterPro"/>
</dbReference>
<evidence type="ECO:0000313" key="4">
    <source>
        <dbReference type="EMBL" id="KHJ88953.1"/>
    </source>
</evidence>
<gene>
    <name evidence="4" type="ORF">OESDEN_11242</name>
</gene>
<protein>
    <recommendedName>
        <fullName evidence="1">RNA-directed DNA polymerase</fullName>
        <ecNumber evidence="1">2.7.7.49</ecNumber>
    </recommendedName>
</protein>
<feature type="compositionally biased region" description="Polar residues" evidence="2">
    <location>
        <begin position="875"/>
        <end position="901"/>
    </location>
</feature>
<dbReference type="Pfam" id="PF17921">
    <property type="entry name" value="Integrase_H2C2"/>
    <property type="match status" value="1"/>
</dbReference>
<dbReference type="EC" id="2.7.7.49" evidence="1"/>
<dbReference type="CDD" id="cd18808">
    <property type="entry name" value="SF1_C_Upf1"/>
    <property type="match status" value="1"/>
</dbReference>
<dbReference type="GO" id="GO:0003964">
    <property type="term" value="F:RNA-directed DNA polymerase activity"/>
    <property type="evidence" value="ECO:0007669"/>
    <property type="project" value="UniProtKB-EC"/>
</dbReference>